<protein>
    <submittedName>
        <fullName evidence="1">Uncharacterized protein</fullName>
    </submittedName>
</protein>
<proteinExistence type="predicted"/>
<evidence type="ECO:0000313" key="1">
    <source>
        <dbReference type="EMBL" id="CAJ0883484.1"/>
    </source>
</evidence>
<accession>A0AA48M325</accession>
<name>A0AA48M325_9ZZZZ</name>
<sequence>MRAIPGARDLQGSTVSMAIVKADGSQTVRRLSVRDATRRGLKSAARAPDSIRMKIQGLRGIVEGCGIIRCGVARVVQPMIWVARRPVKGACALDRIFPNSVGLRRAQLGRLEQNARAEGHHHEHRNPPKAMLTLRASNIPSHTSQSRRVHEICRKSSSGRAWRFQRAARRDNPGTSYRPFLFKSIASRFGPLETRVSLRHESLLSSG</sequence>
<dbReference type="EMBL" id="OY288114">
    <property type="protein sequence ID" value="CAJ0883484.1"/>
    <property type="molecule type" value="Genomic_DNA"/>
</dbReference>
<dbReference type="AlphaFoldDB" id="A0AA48M325"/>
<reference evidence="1" key="1">
    <citation type="submission" date="2023-07" db="EMBL/GenBank/DDBJ databases">
        <authorList>
            <person name="Pelsma A.J. K."/>
        </authorList>
    </citation>
    <scope>NUCLEOTIDE SEQUENCE</scope>
</reference>
<organism evidence="1">
    <name type="scientific">freshwater sediment metagenome</name>
    <dbReference type="NCBI Taxonomy" id="556182"/>
    <lineage>
        <taxon>unclassified sequences</taxon>
        <taxon>metagenomes</taxon>
        <taxon>ecological metagenomes</taxon>
    </lineage>
</organism>
<gene>
    <name evidence="1" type="ORF">AMST5_03436</name>
</gene>